<protein>
    <submittedName>
        <fullName evidence="1">Uncharacterized protein</fullName>
    </submittedName>
</protein>
<sequence>MNGLFTIQLDRNLGKNWKVFGSFGRAVTFTNKNDADLMTVGLSRRFDF</sequence>
<dbReference type="PATRIC" id="fig|279058.18.peg.1115"/>
<reference evidence="1 2" key="1">
    <citation type="submission" date="2015-11" db="EMBL/GenBank/DDBJ databases">
        <title>Exploring the genomic traits of fungus-feeding bacterial genus Collimonas.</title>
        <authorList>
            <person name="Song C."/>
            <person name="Schmidt R."/>
            <person name="de Jager V."/>
            <person name="Krzyzanowska D."/>
            <person name="Jongedijk E."/>
            <person name="Cankar K."/>
            <person name="Beekwilder J."/>
            <person name="van Veen A."/>
            <person name="de Boer W."/>
            <person name="van Veen J.A."/>
            <person name="Garbeva P."/>
        </authorList>
    </citation>
    <scope>NUCLEOTIDE SEQUENCE [LARGE SCALE GENOMIC DNA]</scope>
    <source>
        <strain evidence="1 2">Ter282</strain>
    </source>
</reference>
<gene>
    <name evidence="1" type="ORF">CAter282_1122</name>
</gene>
<name>A0A127QG20_9BURK</name>
<accession>A0A127QG20</accession>
<dbReference type="RefSeq" id="WP_156477064.1">
    <property type="nucleotide sequence ID" value="NZ_CP013235.1"/>
</dbReference>
<dbReference type="AlphaFoldDB" id="A0A127QG20"/>
<evidence type="ECO:0000313" key="2">
    <source>
        <dbReference type="Proteomes" id="UP000071778"/>
    </source>
</evidence>
<evidence type="ECO:0000313" key="1">
    <source>
        <dbReference type="EMBL" id="AMP08916.1"/>
    </source>
</evidence>
<dbReference type="EMBL" id="CP013235">
    <property type="protein sequence ID" value="AMP08916.1"/>
    <property type="molecule type" value="Genomic_DNA"/>
</dbReference>
<dbReference type="Proteomes" id="UP000071778">
    <property type="component" value="Chromosome"/>
</dbReference>
<keyword evidence="2" id="KW-1185">Reference proteome</keyword>
<organism evidence="1 2">
    <name type="scientific">Collimonas arenae</name>
    <dbReference type="NCBI Taxonomy" id="279058"/>
    <lineage>
        <taxon>Bacteria</taxon>
        <taxon>Pseudomonadati</taxon>
        <taxon>Pseudomonadota</taxon>
        <taxon>Betaproteobacteria</taxon>
        <taxon>Burkholderiales</taxon>
        <taxon>Oxalobacteraceae</taxon>
        <taxon>Collimonas</taxon>
    </lineage>
</organism>
<proteinExistence type="predicted"/>